<dbReference type="AlphaFoldDB" id="A0A7C4AJ52"/>
<proteinExistence type="predicted"/>
<evidence type="ECO:0000313" key="1">
    <source>
        <dbReference type="EMBL" id="HGG99355.1"/>
    </source>
</evidence>
<comment type="caution">
    <text evidence="1">The sequence shown here is derived from an EMBL/GenBank/DDBJ whole genome shotgun (WGS) entry which is preliminary data.</text>
</comment>
<organism evidence="1">
    <name type="scientific">Thermodesulfovibrio aggregans</name>
    <dbReference type="NCBI Taxonomy" id="86166"/>
    <lineage>
        <taxon>Bacteria</taxon>
        <taxon>Pseudomonadati</taxon>
        <taxon>Nitrospirota</taxon>
        <taxon>Thermodesulfovibrionia</taxon>
        <taxon>Thermodesulfovibrionales</taxon>
        <taxon>Thermodesulfovibrionaceae</taxon>
        <taxon>Thermodesulfovibrio</taxon>
    </lineage>
</organism>
<accession>A0A7C4AJ52</accession>
<sequence>MEKVFSLSRGEILLWDNIEELKGLIEKINFLFENFPETFRETTELAQKVKKHILKIDPFIDVYAKKICPFCKNICCLNKNSRYEYDDLIYIMALREIFPLPYRALKEKEPCYLLTENGCMIPRYLRPLRCNWYFCKDLLKEMETAPARAFREFSNTFNEMLDVRQKMLDSFFRALTSLQSYV</sequence>
<reference evidence="1" key="1">
    <citation type="journal article" date="2020" name="mSystems">
        <title>Genome- and Community-Level Interaction Insights into Carbon Utilization and Element Cycling Functions of Hydrothermarchaeota in Hydrothermal Sediment.</title>
        <authorList>
            <person name="Zhou Z."/>
            <person name="Liu Y."/>
            <person name="Xu W."/>
            <person name="Pan J."/>
            <person name="Luo Z.H."/>
            <person name="Li M."/>
        </authorList>
    </citation>
    <scope>NUCLEOTIDE SEQUENCE [LARGE SCALE GENOMIC DNA]</scope>
    <source>
        <strain evidence="1">SpSt-788</strain>
    </source>
</reference>
<gene>
    <name evidence="1" type="ORF">ENV75_02745</name>
</gene>
<protein>
    <submittedName>
        <fullName evidence="1">Uncharacterized protein</fullName>
    </submittedName>
</protein>
<name>A0A7C4AJ52_9BACT</name>
<dbReference type="EMBL" id="DTHO01000022">
    <property type="protein sequence ID" value="HGG99355.1"/>
    <property type="molecule type" value="Genomic_DNA"/>
</dbReference>